<name>A0A024GTJ0_9STRA</name>
<evidence type="ECO:0000313" key="1">
    <source>
        <dbReference type="EMBL" id="CCI50114.1"/>
    </source>
</evidence>
<organism evidence="1 2">
    <name type="scientific">Albugo candida</name>
    <dbReference type="NCBI Taxonomy" id="65357"/>
    <lineage>
        <taxon>Eukaryota</taxon>
        <taxon>Sar</taxon>
        <taxon>Stramenopiles</taxon>
        <taxon>Oomycota</taxon>
        <taxon>Peronosporomycetes</taxon>
        <taxon>Albuginales</taxon>
        <taxon>Albuginaceae</taxon>
        <taxon>Albugo</taxon>
    </lineage>
</organism>
<comment type="caution">
    <text evidence="1">The sequence shown here is derived from an EMBL/GenBank/DDBJ whole genome shotgun (WGS) entry which is preliminary data.</text>
</comment>
<reference evidence="1 2" key="1">
    <citation type="submission" date="2012-05" db="EMBL/GenBank/DDBJ databases">
        <title>Recombination and specialization in a pathogen metapopulation.</title>
        <authorList>
            <person name="Gardiner A."/>
            <person name="Kemen E."/>
            <person name="Schultz-Larsen T."/>
            <person name="MacLean D."/>
            <person name="Van Oosterhout C."/>
            <person name="Jones J.D.G."/>
        </authorList>
    </citation>
    <scope>NUCLEOTIDE SEQUENCE [LARGE SCALE GENOMIC DNA]</scope>
    <source>
        <strain evidence="1 2">Ac Nc2</strain>
    </source>
</reference>
<dbReference type="InParanoid" id="A0A024GTJ0"/>
<keyword evidence="2" id="KW-1185">Reference proteome</keyword>
<dbReference type="InterPro" id="IPR039589">
    <property type="entry name" value="TBCC1"/>
</dbReference>
<proteinExistence type="predicted"/>
<accession>A0A024GTJ0</accession>
<sequence length="417" mass="47666">MDSDTVWLRLELFELGLLHVPIKSTSITTLCAVTRALDCISGCQNDDQDVNMTPESEEYKNDNAQSQAINFNTWKSVVKEHLEWPEENYTAFWLLLVYFHRNIPTWDETEKVILTEERCLSVEVVPTHRITIFLFVQASRFHASKTKATLDSFNAKWCREFPTAGTEKASIIQSPSGGASPVLLSPHTKAMQDRATLDDYYLSFVGNNLETLFQLLFPQLESTPESEKHIHSNQVDQLGFLVSFGIEKDEPLSTVYKLWRVDTHGNKFETANRICEFLKRSLGLSTDLYPALGFSLVENVSLHIGAQNDHVTSTGNFAKPAIELQKPHDFLVITIPIIATVLKLEFPFPLPEKFREALSKQAEEIENFRNMICDEEFDAATKRLLEQVIQNRFKEWLTVTGNARQILDLVHIEKTRK</sequence>
<protein>
    <submittedName>
        <fullName evidence="1">Uncharacterized protein</fullName>
    </submittedName>
</protein>
<dbReference type="PANTHER" id="PTHR16052">
    <property type="entry name" value="TBCC DOMAIN-CONTAINING PROTEIN 1"/>
    <property type="match status" value="1"/>
</dbReference>
<dbReference type="Proteomes" id="UP000053237">
    <property type="component" value="Unassembled WGS sequence"/>
</dbReference>
<dbReference type="STRING" id="65357.A0A024GTJ0"/>
<dbReference type="AlphaFoldDB" id="A0A024GTJ0"/>
<evidence type="ECO:0000313" key="2">
    <source>
        <dbReference type="Proteomes" id="UP000053237"/>
    </source>
</evidence>
<dbReference type="PANTHER" id="PTHR16052:SF0">
    <property type="entry name" value="TBCC DOMAIN-CONTAINING PROTEIN 1"/>
    <property type="match status" value="1"/>
</dbReference>
<dbReference type="EMBL" id="CAIX01000395">
    <property type="protein sequence ID" value="CCI50114.1"/>
    <property type="molecule type" value="Genomic_DNA"/>
</dbReference>
<gene>
    <name evidence="1" type="ORF">BN9_116320</name>
</gene>
<dbReference type="OrthoDB" id="427777at2759"/>